<feature type="transmembrane region" description="Helical" evidence="1">
    <location>
        <begin position="192"/>
        <end position="212"/>
    </location>
</feature>
<comment type="caution">
    <text evidence="3">The sequence shown here is derived from an EMBL/GenBank/DDBJ whole genome shotgun (WGS) entry which is preliminary data.</text>
</comment>
<dbReference type="EMBL" id="QPJB01000002">
    <property type="protein sequence ID" value="RCW36859.1"/>
    <property type="molecule type" value="Genomic_DNA"/>
</dbReference>
<evidence type="ECO:0000313" key="2">
    <source>
        <dbReference type="EMBL" id="RBP75986.1"/>
    </source>
</evidence>
<feature type="transmembrane region" description="Helical" evidence="1">
    <location>
        <begin position="146"/>
        <end position="172"/>
    </location>
</feature>
<evidence type="ECO:0000313" key="5">
    <source>
        <dbReference type="Proteomes" id="UP000253065"/>
    </source>
</evidence>
<evidence type="ECO:0000313" key="3">
    <source>
        <dbReference type="EMBL" id="RCW36859.1"/>
    </source>
</evidence>
<evidence type="ECO:0000256" key="1">
    <source>
        <dbReference type="SAM" id="Phobius"/>
    </source>
</evidence>
<dbReference type="Proteomes" id="UP000252795">
    <property type="component" value="Unassembled WGS sequence"/>
</dbReference>
<dbReference type="EMBL" id="QNSA01000002">
    <property type="protein sequence ID" value="RBP75986.1"/>
    <property type="molecule type" value="Genomic_DNA"/>
</dbReference>
<organism evidence="3 4">
    <name type="scientific">Marinobacter nauticus</name>
    <name type="common">Marinobacter hydrocarbonoclasticus</name>
    <name type="synonym">Marinobacter aquaeolei</name>
    <dbReference type="NCBI Taxonomy" id="2743"/>
    <lineage>
        <taxon>Bacteria</taxon>
        <taxon>Pseudomonadati</taxon>
        <taxon>Pseudomonadota</taxon>
        <taxon>Gammaproteobacteria</taxon>
        <taxon>Pseudomonadales</taxon>
        <taxon>Marinobacteraceae</taxon>
        <taxon>Marinobacter</taxon>
    </lineage>
</organism>
<keyword evidence="5" id="KW-1185">Reference proteome</keyword>
<proteinExistence type="predicted"/>
<evidence type="ECO:0000313" key="4">
    <source>
        <dbReference type="Proteomes" id="UP000252795"/>
    </source>
</evidence>
<sequence>MFLQISKWRFPSLRITLRNKNYMDMSLHSPREEFNVSEPGFKGRSKLAGSTLASYYCSYAYRPDAIPEQSNQTQELNRTGLDRSASLRLPWGNTREVMPPTFMSRNPPKKLRRLEKKEDLAEKYGLHVESNHECFRHAPLALQARLVSIISVTGALWAYIVSPGYLITLILMSPLFTSISRNYSEYIQSLGLFEFIMLGGGWILILMAKLALRLFPKWLLRNGRGPEWEFNRRTGMIKVWQYPKKFPFLPRKPPVAVEKPFYEFDAWCCARVDRFGTLFDLVLSHRYSKLDVTVGDILGAHGSPTMCYAYWDFIQNYMDVTKPLPELPMLEQYRHLDPTTAKHDQATGRPSRYWRDMDDKTFKQKVDDMFTDVSIIDTTRRPDLMAEKLNYAS</sequence>
<keyword evidence="1" id="KW-1133">Transmembrane helix</keyword>
<protein>
    <submittedName>
        <fullName evidence="3">Uncharacterized protein</fullName>
    </submittedName>
</protein>
<dbReference type="Proteomes" id="UP000253065">
    <property type="component" value="Unassembled WGS sequence"/>
</dbReference>
<accession>A0A368V6Z2</accession>
<name>A0A368V6Z2_MARNT</name>
<reference evidence="3 4" key="1">
    <citation type="submission" date="2018-07" db="EMBL/GenBank/DDBJ databases">
        <title>Freshwater and sediment microbial communities from various areas in North America, analyzing microbe dynamics in response to fracking.</title>
        <authorList>
            <person name="Lamendella R."/>
        </authorList>
    </citation>
    <scope>NUCLEOTIDE SEQUENCE [LARGE SCALE GENOMIC DNA]</scope>
    <source>
        <strain evidence="3 4">114E</strain>
        <strain evidence="2 5">114E_o</strain>
    </source>
</reference>
<keyword evidence="1" id="KW-0812">Transmembrane</keyword>
<dbReference type="AlphaFoldDB" id="A0A368V6Z2"/>
<keyword evidence="1" id="KW-0472">Membrane</keyword>
<gene>
    <name evidence="3" type="ORF">DET51_1025</name>
    <name evidence="2" type="ORF">DET64_1025</name>
</gene>